<reference evidence="1 2" key="1">
    <citation type="submission" date="2024-09" db="EMBL/GenBank/DDBJ databases">
        <authorList>
            <person name="Sun Q."/>
            <person name="Mori K."/>
        </authorList>
    </citation>
    <scope>NUCLEOTIDE SEQUENCE [LARGE SCALE GENOMIC DNA]</scope>
    <source>
        <strain evidence="1 2">CECT 8064</strain>
    </source>
</reference>
<proteinExistence type="predicted"/>
<dbReference type="Proteomes" id="UP001589645">
    <property type="component" value="Unassembled WGS sequence"/>
</dbReference>
<dbReference type="RefSeq" id="WP_000351061.1">
    <property type="nucleotide sequence ID" value="NZ_JBHMEP010000010.1"/>
</dbReference>
<organism evidence="1 2">
    <name type="scientific">Vibrio olivae</name>
    <dbReference type="NCBI Taxonomy" id="1243002"/>
    <lineage>
        <taxon>Bacteria</taxon>
        <taxon>Pseudomonadati</taxon>
        <taxon>Pseudomonadota</taxon>
        <taxon>Gammaproteobacteria</taxon>
        <taxon>Vibrionales</taxon>
        <taxon>Vibrionaceae</taxon>
        <taxon>Vibrio</taxon>
    </lineage>
</organism>
<dbReference type="Pfam" id="PF11112">
    <property type="entry name" value="PyocinActivator"/>
    <property type="match status" value="1"/>
</dbReference>
<gene>
    <name evidence="1" type="ORF">ACFFUV_20035</name>
</gene>
<protein>
    <submittedName>
        <fullName evidence="1">Pyocin activator PrtN family protein</fullName>
    </submittedName>
</protein>
<dbReference type="EMBL" id="JBHMEP010000010">
    <property type="protein sequence ID" value="MFB9137258.1"/>
    <property type="molecule type" value="Genomic_DNA"/>
</dbReference>
<sequence>MDIGLSMNTLFLLMAEFNTPVVPLGQICEKYFGLAPRTAKDRATANRLPIPAWRESQKAEYLVSLIDLANYIDEKRKEVNM</sequence>
<keyword evidence="2" id="KW-1185">Reference proteome</keyword>
<name>A0ABV5HSV7_9VIBR</name>
<evidence type="ECO:0000313" key="2">
    <source>
        <dbReference type="Proteomes" id="UP001589645"/>
    </source>
</evidence>
<accession>A0ABV5HSV7</accession>
<evidence type="ECO:0000313" key="1">
    <source>
        <dbReference type="EMBL" id="MFB9137258.1"/>
    </source>
</evidence>
<dbReference type="InterPro" id="IPR020518">
    <property type="entry name" value="Tscrpt_reg_PrtN"/>
</dbReference>
<comment type="caution">
    <text evidence="1">The sequence shown here is derived from an EMBL/GenBank/DDBJ whole genome shotgun (WGS) entry which is preliminary data.</text>
</comment>